<protein>
    <submittedName>
        <fullName evidence="2">OmpW family protein</fullName>
    </submittedName>
</protein>
<dbReference type="Gene3D" id="2.40.160.20">
    <property type="match status" value="1"/>
</dbReference>
<dbReference type="RefSeq" id="WP_377005131.1">
    <property type="nucleotide sequence ID" value="NZ_JBHSGG010000035.1"/>
</dbReference>
<gene>
    <name evidence="2" type="ORF">ACFO3Q_12875</name>
</gene>
<dbReference type="InterPro" id="IPR005618">
    <property type="entry name" value="OMPW"/>
</dbReference>
<dbReference type="InterPro" id="IPR011250">
    <property type="entry name" value="OMP/PagP_B-barrel"/>
</dbReference>
<reference evidence="3" key="1">
    <citation type="journal article" date="2019" name="Int. J. Syst. Evol. Microbiol.">
        <title>The Global Catalogue of Microorganisms (GCM) 10K type strain sequencing project: providing services to taxonomists for standard genome sequencing and annotation.</title>
        <authorList>
            <consortium name="The Broad Institute Genomics Platform"/>
            <consortium name="The Broad Institute Genome Sequencing Center for Infectious Disease"/>
            <person name="Wu L."/>
            <person name="Ma J."/>
        </authorList>
    </citation>
    <scope>NUCLEOTIDE SEQUENCE [LARGE SCALE GENOMIC DNA]</scope>
    <source>
        <strain evidence="3">CGMCC 1.13574</strain>
    </source>
</reference>
<dbReference type="PANTHER" id="PTHR36920">
    <property type="match status" value="1"/>
</dbReference>
<proteinExistence type="predicted"/>
<evidence type="ECO:0000313" key="3">
    <source>
        <dbReference type="Proteomes" id="UP001595892"/>
    </source>
</evidence>
<dbReference type="SUPFAM" id="SSF56925">
    <property type="entry name" value="OMPA-like"/>
    <property type="match status" value="1"/>
</dbReference>
<keyword evidence="1" id="KW-0732">Signal</keyword>
<name>A0ABV9NLA8_9GAMM</name>
<evidence type="ECO:0000256" key="1">
    <source>
        <dbReference type="SAM" id="SignalP"/>
    </source>
</evidence>
<organism evidence="2 3">
    <name type="scientific">Coralloluteibacterium thermophilum</name>
    <dbReference type="NCBI Taxonomy" id="2707049"/>
    <lineage>
        <taxon>Bacteria</taxon>
        <taxon>Pseudomonadati</taxon>
        <taxon>Pseudomonadota</taxon>
        <taxon>Gammaproteobacteria</taxon>
        <taxon>Lysobacterales</taxon>
        <taxon>Lysobacteraceae</taxon>
        <taxon>Coralloluteibacterium</taxon>
    </lineage>
</organism>
<evidence type="ECO:0000313" key="2">
    <source>
        <dbReference type="EMBL" id="MFC4729061.1"/>
    </source>
</evidence>
<dbReference type="Proteomes" id="UP001595892">
    <property type="component" value="Unassembled WGS sequence"/>
</dbReference>
<keyword evidence="3" id="KW-1185">Reference proteome</keyword>
<comment type="caution">
    <text evidence="2">The sequence shown here is derived from an EMBL/GenBank/DDBJ whole genome shotgun (WGS) entry which is preliminary data.</text>
</comment>
<feature type="chain" id="PRO_5045967128" evidence="1">
    <location>
        <begin position="24"/>
        <end position="218"/>
    </location>
</feature>
<dbReference type="EMBL" id="JBHSGG010000035">
    <property type="protein sequence ID" value="MFC4729061.1"/>
    <property type="molecule type" value="Genomic_DNA"/>
</dbReference>
<accession>A0ABV9NLA8</accession>
<sequence>MRTSKLLALAIGGAVFATPVAFAQNQTGNSMWAYGTSTGHSFNVVGSFAHMDTKSNTGTFAGGAGRVDGANTGTLSLSWLYNDAFGIELWGAVDKFSHDATYNGVKAATLDSQPLGLSVQFGHNFNDTFRPFIGLGYHETNYSNERGVGPLEGTRVGVTTAKGAMGTIGVDLLAGETWFVRTDARYLHSRPSLRLEGTGVGEARLDPWVYSVGIGARF</sequence>
<dbReference type="PANTHER" id="PTHR36920:SF1">
    <property type="entry name" value="OUTER MEMBRANE PROTEIN W"/>
    <property type="match status" value="1"/>
</dbReference>
<feature type="signal peptide" evidence="1">
    <location>
        <begin position="1"/>
        <end position="23"/>
    </location>
</feature>
<dbReference type="Pfam" id="PF03922">
    <property type="entry name" value="OmpW"/>
    <property type="match status" value="1"/>
</dbReference>